<dbReference type="AlphaFoldDB" id="A0A4Y6UTD8"/>
<dbReference type="PANTHER" id="PTHR36432:SF4">
    <property type="entry name" value="TRANSITION STATE REGULATOR ABH-RELATED"/>
    <property type="match status" value="1"/>
</dbReference>
<dbReference type="InterPro" id="IPR007159">
    <property type="entry name" value="SpoVT-AbrB_dom"/>
</dbReference>
<dbReference type="SUPFAM" id="SSF88659">
    <property type="entry name" value="Sigma3 and sigma4 domains of RNA polymerase sigma factors"/>
    <property type="match status" value="1"/>
</dbReference>
<dbReference type="InterPro" id="IPR037914">
    <property type="entry name" value="SpoVT-AbrB_sf"/>
</dbReference>
<dbReference type="Gene3D" id="1.10.260.40">
    <property type="entry name" value="lambda repressor-like DNA-binding domains"/>
    <property type="match status" value="1"/>
</dbReference>
<dbReference type="InterPro" id="IPR010982">
    <property type="entry name" value="Lambda_DNA-bd_dom_sf"/>
</dbReference>
<organism evidence="2 3">
    <name type="scientific">Saccharibacillus brassicae</name>
    <dbReference type="NCBI Taxonomy" id="2583377"/>
    <lineage>
        <taxon>Bacteria</taxon>
        <taxon>Bacillati</taxon>
        <taxon>Bacillota</taxon>
        <taxon>Bacilli</taxon>
        <taxon>Bacillales</taxon>
        <taxon>Paenibacillaceae</taxon>
        <taxon>Saccharibacillus</taxon>
    </lineage>
</organism>
<feature type="domain" description="SpoVT-AbrB" evidence="1">
    <location>
        <begin position="8"/>
        <end position="52"/>
    </location>
</feature>
<dbReference type="Gene3D" id="2.10.260.10">
    <property type="match status" value="1"/>
</dbReference>
<accession>A0A4Y6UTD8</accession>
<dbReference type="PANTHER" id="PTHR36432">
    <property type="match status" value="1"/>
</dbReference>
<protein>
    <submittedName>
        <fullName evidence="2">Winged helix-turn-helix transcriptional regulator</fullName>
    </submittedName>
</protein>
<dbReference type="EMBL" id="CP041217">
    <property type="protein sequence ID" value="QDH20929.1"/>
    <property type="molecule type" value="Genomic_DNA"/>
</dbReference>
<dbReference type="SUPFAM" id="SSF89447">
    <property type="entry name" value="AbrB/MazE/MraZ-like"/>
    <property type="match status" value="1"/>
</dbReference>
<dbReference type="InterPro" id="IPR013324">
    <property type="entry name" value="RNA_pol_sigma_r3/r4-like"/>
</dbReference>
<dbReference type="KEGG" id="saca:FFV09_08740"/>
<evidence type="ECO:0000259" key="1">
    <source>
        <dbReference type="SMART" id="SM00966"/>
    </source>
</evidence>
<evidence type="ECO:0000313" key="3">
    <source>
        <dbReference type="Proteomes" id="UP000316968"/>
    </source>
</evidence>
<dbReference type="SMART" id="SM00966">
    <property type="entry name" value="SpoVT_AbrB"/>
    <property type="match status" value="1"/>
</dbReference>
<dbReference type="GO" id="GO:0003700">
    <property type="term" value="F:DNA-binding transcription factor activity"/>
    <property type="evidence" value="ECO:0007669"/>
    <property type="project" value="InterPro"/>
</dbReference>
<dbReference type="OrthoDB" id="2324168at2"/>
<keyword evidence="3" id="KW-1185">Reference proteome</keyword>
<dbReference type="GO" id="GO:0003677">
    <property type="term" value="F:DNA binding"/>
    <property type="evidence" value="ECO:0007669"/>
    <property type="project" value="InterPro"/>
</dbReference>
<gene>
    <name evidence="2" type="ORF">FFV09_08740</name>
</gene>
<dbReference type="Proteomes" id="UP000316968">
    <property type="component" value="Chromosome"/>
</dbReference>
<dbReference type="NCBIfam" id="TIGR01439">
    <property type="entry name" value="lp_hng_hel_AbrB"/>
    <property type="match status" value="1"/>
</dbReference>
<proteinExistence type="predicted"/>
<dbReference type="Pfam" id="PF04545">
    <property type="entry name" value="Sigma70_r4"/>
    <property type="match status" value="1"/>
</dbReference>
<dbReference type="Pfam" id="PF04014">
    <property type="entry name" value="MazE_antitoxin"/>
    <property type="match status" value="1"/>
</dbReference>
<sequence length="148" mass="16697">MKDTGMIRSLDSLGRIVIPSEIRGTRNIEIGDSLEFFVTDDGMLVMRKYKSTECAFCRTLDSVVYYKDQFVCGACLQELKHAPVVPVQQAAPIEESTSKKRIRVSDMLPRLEQALIDHPEASQSEIAQMLGISQSRVSQLKKQLKYKS</sequence>
<evidence type="ECO:0000313" key="2">
    <source>
        <dbReference type="EMBL" id="QDH20929.1"/>
    </source>
</evidence>
<dbReference type="InterPro" id="IPR052731">
    <property type="entry name" value="B_subtilis_Trans_State_Reg"/>
</dbReference>
<name>A0A4Y6UTD8_SACBS</name>
<reference evidence="2 3" key="1">
    <citation type="submission" date="2019-06" db="EMBL/GenBank/DDBJ databases">
        <title>Saccharibacillus brassicae sp. nov., an endophytic bacterium isolated from Chinese cabbage seeds (Brassica pekinensis).</title>
        <authorList>
            <person name="Jiang L."/>
            <person name="Lee J."/>
            <person name="Kim S.W."/>
        </authorList>
    </citation>
    <scope>NUCLEOTIDE SEQUENCE [LARGE SCALE GENOMIC DNA]</scope>
    <source>
        <strain evidence="3">KCTC 43072 / ATSA2</strain>
    </source>
</reference>
<dbReference type="InterPro" id="IPR007630">
    <property type="entry name" value="RNA_pol_sigma70_r4"/>
</dbReference>
<dbReference type="GO" id="GO:0006352">
    <property type="term" value="P:DNA-templated transcription initiation"/>
    <property type="evidence" value="ECO:0007669"/>
    <property type="project" value="InterPro"/>
</dbReference>